<keyword evidence="2" id="KW-1185">Reference proteome</keyword>
<dbReference type="Proteomes" id="UP001211894">
    <property type="component" value="Unassembled WGS sequence"/>
</dbReference>
<reference evidence="1 2" key="1">
    <citation type="submission" date="2023-01" db="EMBL/GenBank/DDBJ databases">
        <title>Bacillus changyiensis sp. nov., isolated from a coastal deposit.</title>
        <authorList>
            <person name="Xiao G."/>
            <person name="Lai Q."/>
            <person name="Hu Z."/>
            <person name="Shao Z."/>
        </authorList>
    </citation>
    <scope>NUCLEOTIDE SEQUENCE [LARGE SCALE GENOMIC DNA]</scope>
    <source>
        <strain evidence="1 2">CLL-7-23</strain>
    </source>
</reference>
<dbReference type="EMBL" id="JAQKAB010000002">
    <property type="protein sequence ID" value="MDA7025699.1"/>
    <property type="molecule type" value="Genomic_DNA"/>
</dbReference>
<comment type="caution">
    <text evidence="1">The sequence shown here is derived from an EMBL/GenBank/DDBJ whole genome shotgun (WGS) entry which is preliminary data.</text>
</comment>
<dbReference type="RefSeq" id="WP_271339548.1">
    <property type="nucleotide sequence ID" value="NZ_JAQKAB010000002.1"/>
</dbReference>
<protein>
    <recommendedName>
        <fullName evidence="3">CBS domain-containing protein</fullName>
    </recommendedName>
</protein>
<accession>A0ABT4X059</accession>
<evidence type="ECO:0000313" key="2">
    <source>
        <dbReference type="Proteomes" id="UP001211894"/>
    </source>
</evidence>
<gene>
    <name evidence="1" type="ORF">PJ311_03610</name>
</gene>
<evidence type="ECO:0000313" key="1">
    <source>
        <dbReference type="EMBL" id="MDA7025699.1"/>
    </source>
</evidence>
<sequence length="47" mass="5248">MIRKSDDRKKPCEVAKAFLFTSQYRLPVLQSGDIVYGVLYAVDGLGV</sequence>
<organism evidence="1 2">
    <name type="scientific">Bacillus changyiensis</name>
    <dbReference type="NCBI Taxonomy" id="3004103"/>
    <lineage>
        <taxon>Bacteria</taxon>
        <taxon>Bacillati</taxon>
        <taxon>Bacillota</taxon>
        <taxon>Bacilli</taxon>
        <taxon>Bacillales</taxon>
        <taxon>Bacillaceae</taxon>
        <taxon>Bacillus</taxon>
    </lineage>
</organism>
<evidence type="ECO:0008006" key="3">
    <source>
        <dbReference type="Google" id="ProtNLM"/>
    </source>
</evidence>
<name>A0ABT4X059_9BACI</name>
<proteinExistence type="predicted"/>